<dbReference type="OrthoDB" id="1002363at2"/>
<sequence>MSDIITTRSEEFKELTDWMVQTTREIETAMKHLRPTIGQEHYLTGDEICRRFHVCKRTLQTLRDTKAIPYTTLGGKILYPESGIFEVLKKNYRDFRPWNK</sequence>
<dbReference type="Proteomes" id="UP000318946">
    <property type="component" value="Chromosome"/>
</dbReference>
<keyword evidence="2" id="KW-0238">DNA-binding</keyword>
<name>A0A4Y1WYM6_9BACT</name>
<dbReference type="GeneID" id="78343234"/>
<dbReference type="EMBL" id="AP019735">
    <property type="protein sequence ID" value="BBL05208.1"/>
    <property type="molecule type" value="Genomic_DNA"/>
</dbReference>
<accession>A0A4Y1WYM6</accession>
<dbReference type="RefSeq" id="WP_141413414.1">
    <property type="nucleotide sequence ID" value="NZ_AP019735.1"/>
</dbReference>
<dbReference type="KEGG" id="acou:A5CBH24_25210"/>
<gene>
    <name evidence="2" type="ORF">A5CBH24_25210</name>
</gene>
<feature type="domain" description="Helix-turn-helix" evidence="1">
    <location>
        <begin position="42"/>
        <end position="91"/>
    </location>
</feature>
<dbReference type="AlphaFoldDB" id="A0A4Y1WYM6"/>
<dbReference type="InterPro" id="IPR041657">
    <property type="entry name" value="HTH_17"/>
</dbReference>
<organism evidence="2 3">
    <name type="scientific">Alistipes communis</name>
    <dbReference type="NCBI Taxonomy" id="2585118"/>
    <lineage>
        <taxon>Bacteria</taxon>
        <taxon>Pseudomonadati</taxon>
        <taxon>Bacteroidota</taxon>
        <taxon>Bacteroidia</taxon>
        <taxon>Bacteroidales</taxon>
        <taxon>Rikenellaceae</taxon>
        <taxon>Alistipes</taxon>
    </lineage>
</organism>
<reference evidence="3" key="1">
    <citation type="submission" date="2019-06" db="EMBL/GenBank/DDBJ databases">
        <title>Alistipes onderdonkii subsp. vulgaris subsp. nov., Alistipes dispar sp. nov. and Alistipes communis sp. nov., isolated from human faeces, and creation of Alistipes onderdonkii subsp. onderdonkii subsp. nov.</title>
        <authorList>
            <person name="Sakamoto M."/>
            <person name="Ikeyama N."/>
            <person name="Ogata Y."/>
            <person name="Suda W."/>
            <person name="Iino T."/>
            <person name="Hattori M."/>
            <person name="Ohkuma M."/>
        </authorList>
    </citation>
    <scope>NUCLEOTIDE SEQUENCE [LARGE SCALE GENOMIC DNA]</scope>
    <source>
        <strain evidence="3">5CBH24</strain>
    </source>
</reference>
<dbReference type="PANTHER" id="PTHR34585">
    <property type="match status" value="1"/>
</dbReference>
<evidence type="ECO:0000313" key="2">
    <source>
        <dbReference type="EMBL" id="BBL05208.1"/>
    </source>
</evidence>
<dbReference type="GO" id="GO:0003677">
    <property type="term" value="F:DNA binding"/>
    <property type="evidence" value="ECO:0007669"/>
    <property type="project" value="UniProtKB-KW"/>
</dbReference>
<dbReference type="InterPro" id="IPR009061">
    <property type="entry name" value="DNA-bd_dom_put_sf"/>
</dbReference>
<dbReference type="Pfam" id="PF12728">
    <property type="entry name" value="HTH_17"/>
    <property type="match status" value="1"/>
</dbReference>
<evidence type="ECO:0000313" key="3">
    <source>
        <dbReference type="Proteomes" id="UP000318946"/>
    </source>
</evidence>
<keyword evidence="3" id="KW-1185">Reference proteome</keyword>
<proteinExistence type="predicted"/>
<evidence type="ECO:0000259" key="1">
    <source>
        <dbReference type="Pfam" id="PF12728"/>
    </source>
</evidence>
<dbReference type="SUPFAM" id="SSF46955">
    <property type="entry name" value="Putative DNA-binding domain"/>
    <property type="match status" value="1"/>
</dbReference>
<dbReference type="PANTHER" id="PTHR34585:SF22">
    <property type="entry name" value="HELIX-TURN-HELIX DOMAIN-CONTAINING PROTEIN"/>
    <property type="match status" value="1"/>
</dbReference>
<protein>
    <submittedName>
        <fullName evidence="2">DNA-binding protein</fullName>
    </submittedName>
</protein>